<feature type="region of interest" description="Disordered" evidence="1">
    <location>
        <begin position="171"/>
        <end position="194"/>
    </location>
</feature>
<dbReference type="OrthoDB" id="3946381at2759"/>
<dbReference type="AlphaFoldDB" id="A0A139HT41"/>
<gene>
    <name evidence="2" type="ORF">AC578_5607</name>
</gene>
<protein>
    <submittedName>
        <fullName evidence="2">Uncharacterized protein</fullName>
    </submittedName>
</protein>
<accession>A0A139HT41</accession>
<feature type="region of interest" description="Disordered" evidence="1">
    <location>
        <begin position="17"/>
        <end position="89"/>
    </location>
</feature>
<feature type="compositionally biased region" description="Low complexity" evidence="1">
    <location>
        <begin position="178"/>
        <end position="189"/>
    </location>
</feature>
<evidence type="ECO:0000313" key="3">
    <source>
        <dbReference type="Proteomes" id="UP000070133"/>
    </source>
</evidence>
<dbReference type="STRING" id="321146.A0A139HT41"/>
<dbReference type="EMBL" id="LFZN01000011">
    <property type="protein sequence ID" value="KXT05655.1"/>
    <property type="molecule type" value="Genomic_DNA"/>
</dbReference>
<comment type="caution">
    <text evidence="2">The sequence shown here is derived from an EMBL/GenBank/DDBJ whole genome shotgun (WGS) entry which is preliminary data.</text>
</comment>
<evidence type="ECO:0000256" key="1">
    <source>
        <dbReference type="SAM" id="MobiDB-lite"/>
    </source>
</evidence>
<proteinExistence type="predicted"/>
<sequence length="653" mass="71844">MGHSDYSVASAHALRGSLLQGKHEAHELHRRQQKQSMEQAKDKSQARRPSRERKSVRFTPSTKFNDESEPEVSTDTDIFTQSPDASRGSVSSIDFADFAESLPKVRVAREASVQLLKPVVYSPPQDSANLLLPATTYNASPVSVKQRVEEYEALPDHIANIQVDLRIDTDDLSHKRSPSGSSTSSGSGRSRQKNDIYFTPVDVTTSQIFLSSPVGSPSASPDSPTLPRETDDDDECPTPRAPKGISRRASQIYIGDVRKLKIKDDALKITPVQLDQLVVALAKSRMLVKHVSGDWWDLDDVPDDESVVSSFSQVSLPTLTSASTLYSRQNENFLNDRRTTNVSQSQGDISSPAQKGAFGGVALCDTKVHGTPVRFVSKGYRHGSSILDVGLCTYLSVPYGTEVECALSIETPSNGNSGTRIVLQCKTQVVDRKTGKQVYALMAEEDVTDDFVKAALSELAEATGKAHADVKVADPSQDSPTESPEIDWVEFADELQAAADTSDLVDETSAIFKNLDSETASMQTLTLMSSLDRIKENYEDFLILRPIAFHDNGLPSSMRLPWVSRRLYTDWYQSKKIGDAEVTPGDTQEAQDFQACIVANVAKQGTKAKAFNCEAYWGEKNRQYLHCVPLMENSEGHCDAWACFVRGEFIIDP</sequence>
<name>A0A139HT41_9PEZI</name>
<dbReference type="Proteomes" id="UP000070133">
    <property type="component" value="Unassembled WGS sequence"/>
</dbReference>
<reference evidence="2 3" key="1">
    <citation type="submission" date="2015-07" db="EMBL/GenBank/DDBJ databases">
        <title>Comparative genomics of the Sigatoka disease complex on banana suggests a link between parallel evolutionary changes in Pseudocercospora fijiensis and Pseudocercospora eumusae and increased virulence on the banana host.</title>
        <authorList>
            <person name="Chang T.-C."/>
            <person name="Salvucci A."/>
            <person name="Crous P.W."/>
            <person name="Stergiopoulos I."/>
        </authorList>
    </citation>
    <scope>NUCLEOTIDE SEQUENCE [LARGE SCALE GENOMIC DNA]</scope>
    <source>
        <strain evidence="2 3">CBS 114824</strain>
    </source>
</reference>
<feature type="compositionally biased region" description="Polar residues" evidence="1">
    <location>
        <begin position="210"/>
        <end position="223"/>
    </location>
</feature>
<keyword evidence="3" id="KW-1185">Reference proteome</keyword>
<organism evidence="2 3">
    <name type="scientific">Pseudocercospora eumusae</name>
    <dbReference type="NCBI Taxonomy" id="321146"/>
    <lineage>
        <taxon>Eukaryota</taxon>
        <taxon>Fungi</taxon>
        <taxon>Dikarya</taxon>
        <taxon>Ascomycota</taxon>
        <taxon>Pezizomycotina</taxon>
        <taxon>Dothideomycetes</taxon>
        <taxon>Dothideomycetidae</taxon>
        <taxon>Mycosphaerellales</taxon>
        <taxon>Mycosphaerellaceae</taxon>
        <taxon>Pseudocercospora</taxon>
    </lineage>
</organism>
<evidence type="ECO:0000313" key="2">
    <source>
        <dbReference type="EMBL" id="KXT05655.1"/>
    </source>
</evidence>
<feature type="compositionally biased region" description="Basic residues" evidence="1">
    <location>
        <begin position="46"/>
        <end position="56"/>
    </location>
</feature>
<feature type="compositionally biased region" description="Polar residues" evidence="1">
    <location>
        <begin position="75"/>
        <end position="89"/>
    </location>
</feature>
<feature type="region of interest" description="Disordered" evidence="1">
    <location>
        <begin position="210"/>
        <end position="244"/>
    </location>
</feature>